<feature type="compositionally biased region" description="Polar residues" evidence="2">
    <location>
        <begin position="81"/>
        <end position="90"/>
    </location>
</feature>
<evidence type="ECO:0000313" key="4">
    <source>
        <dbReference type="Proteomes" id="UP000692954"/>
    </source>
</evidence>
<dbReference type="AlphaFoldDB" id="A0A8S1K852"/>
<dbReference type="OrthoDB" id="304761at2759"/>
<keyword evidence="4" id="KW-1185">Reference proteome</keyword>
<name>A0A8S1K852_9CILI</name>
<keyword evidence="1" id="KW-0175">Coiled coil</keyword>
<proteinExistence type="predicted"/>
<evidence type="ECO:0000256" key="1">
    <source>
        <dbReference type="SAM" id="Coils"/>
    </source>
</evidence>
<reference evidence="3" key="1">
    <citation type="submission" date="2021-01" db="EMBL/GenBank/DDBJ databases">
        <authorList>
            <consortium name="Genoscope - CEA"/>
            <person name="William W."/>
        </authorList>
    </citation>
    <scope>NUCLEOTIDE SEQUENCE</scope>
</reference>
<sequence>MNTYSSVKSIESQIFGRRIQEPNVAVMHSKHQPNPKHHSPESFLDQYVNLKLVEPQKILQKQKPIQGLQGKGTVNNVQFLKPAQSSNSVKKQTKRTISPKKKKTQTVDTVQMTKPKSQQQRREQMGLGELNEKQIKQRIKKIKSKEKNVEQLSLKKKPYEPNIRLQNYITQKKTIINNNYIQQQLMFEMEKQRKLENLAQLNQSVKDIFKKCKTQENCNMQPQKAFIKKKKVDIQKENSQQNSRQVRNQNKSKKLQQKFDDISQRYQQIQNVRNNDYQNIDQCIFEMDEEDDKYSAVSENQMIQQALQTLQIIKPTKYLINQVKQIIENQDNIDLDLITEQDYQVIQYHFMNQAATKLQSLWRGVNTRKQILSELQQMMDDEYQNRSDEDPSQIYQKRHFQKEFIGDITNSVPKGSFELNASFSNKIDNQSIQELNLNQDEYSINEQSKQNLYFKEEQIFDNKLSDQISEPIMIQQPNSPIEQFQQFSIQFGQSDEKKNLELIETFVQNEDEKTNSLSQSVIQQIQQELESWNSQIDSIFQQSNDNDCKVISKVKQQISQTVIKIVNSHLKKSREVKYLNESSNEEKIRNLYEANNEKHFNDTIKRLKQSKELSAEQLLYSSREFDQKRHILTLESQLKLKETELLNMREEAINLRYFSELKKIKSDINKKQELDQWLEKEKEDLRSTKQLIEISRIREAQTIQKIQRDLQIASIIDENNPKIQNFKKFIDEQFLENSSIINETKIIQNQIQQQENEDKDKNLENQDIEEVLNFNENQIQTYHHTNFITTCILDQLINNLSQELFRNQTEFQIVMINLTKQYSNSQSITSIQYIKEYIQNLFDFIMVNYSDDLIKNLTIPFGFRSLKRIQLIHGYDVENENQDQQISEIAFPIDQVIFAKFEQYRVELNNKENYQQINQGYQFENIHNKAIFDACNEALNYQRPYYLNQGQPYPWEKLENQVIIKKDFLPKIFSNTENKIIKWSKTLGGFLPIDNLNQISIEKQEILEEKNSQLMINYLNREKKIVLDIQQQEQIQENIISIRDERIYKLLIQDIKESEFKWYLIEDDRTELLMELSDSIFEFLVEEIVSEQLEQ</sequence>
<gene>
    <name evidence="3" type="ORF">PSON_ATCC_30995.1.T0050565</name>
</gene>
<dbReference type="PROSITE" id="PS50096">
    <property type="entry name" value="IQ"/>
    <property type="match status" value="1"/>
</dbReference>
<dbReference type="EMBL" id="CAJJDN010000005">
    <property type="protein sequence ID" value="CAD8051418.1"/>
    <property type="molecule type" value="Genomic_DNA"/>
</dbReference>
<organism evidence="3 4">
    <name type="scientific">Paramecium sonneborni</name>
    <dbReference type="NCBI Taxonomy" id="65129"/>
    <lineage>
        <taxon>Eukaryota</taxon>
        <taxon>Sar</taxon>
        <taxon>Alveolata</taxon>
        <taxon>Ciliophora</taxon>
        <taxon>Intramacronucleata</taxon>
        <taxon>Oligohymenophorea</taxon>
        <taxon>Peniculida</taxon>
        <taxon>Parameciidae</taxon>
        <taxon>Paramecium</taxon>
    </lineage>
</organism>
<evidence type="ECO:0000313" key="3">
    <source>
        <dbReference type="EMBL" id="CAD8051418.1"/>
    </source>
</evidence>
<evidence type="ECO:0000256" key="2">
    <source>
        <dbReference type="SAM" id="MobiDB-lite"/>
    </source>
</evidence>
<feature type="coiled-coil region" evidence="1">
    <location>
        <begin position="737"/>
        <end position="771"/>
    </location>
</feature>
<comment type="caution">
    <text evidence="3">The sequence shown here is derived from an EMBL/GenBank/DDBJ whole genome shotgun (WGS) entry which is preliminary data.</text>
</comment>
<feature type="region of interest" description="Disordered" evidence="2">
    <location>
        <begin position="81"/>
        <end position="104"/>
    </location>
</feature>
<protein>
    <recommendedName>
        <fullName evidence="5">DUF4378 domain-containing protein</fullName>
    </recommendedName>
</protein>
<dbReference type="Proteomes" id="UP000692954">
    <property type="component" value="Unassembled WGS sequence"/>
</dbReference>
<feature type="compositionally biased region" description="Basic residues" evidence="2">
    <location>
        <begin position="91"/>
        <end position="104"/>
    </location>
</feature>
<accession>A0A8S1K852</accession>
<evidence type="ECO:0008006" key="5">
    <source>
        <dbReference type="Google" id="ProtNLM"/>
    </source>
</evidence>